<evidence type="ECO:0000313" key="5">
    <source>
        <dbReference type="Proteomes" id="UP000019478"/>
    </source>
</evidence>
<evidence type="ECO:0000313" key="4">
    <source>
        <dbReference type="EMBL" id="EXJ81264.1"/>
    </source>
</evidence>
<dbReference type="InterPro" id="IPR020904">
    <property type="entry name" value="Sc_DH/Rdtase_CS"/>
</dbReference>
<name>W9YG42_9EURO</name>
<dbReference type="OrthoDB" id="5371740at2759"/>
<dbReference type="Proteomes" id="UP000019478">
    <property type="component" value="Unassembled WGS sequence"/>
</dbReference>
<comment type="caution">
    <text evidence="4">The sequence shown here is derived from an EMBL/GenBank/DDBJ whole genome shotgun (WGS) entry which is preliminary data.</text>
</comment>
<dbReference type="GO" id="GO:0016491">
    <property type="term" value="F:oxidoreductase activity"/>
    <property type="evidence" value="ECO:0007669"/>
    <property type="project" value="UniProtKB-KW"/>
</dbReference>
<organism evidence="4 5">
    <name type="scientific">Capronia epimyces CBS 606.96</name>
    <dbReference type="NCBI Taxonomy" id="1182542"/>
    <lineage>
        <taxon>Eukaryota</taxon>
        <taxon>Fungi</taxon>
        <taxon>Dikarya</taxon>
        <taxon>Ascomycota</taxon>
        <taxon>Pezizomycotina</taxon>
        <taxon>Eurotiomycetes</taxon>
        <taxon>Chaetothyriomycetidae</taxon>
        <taxon>Chaetothyriales</taxon>
        <taxon>Herpotrichiellaceae</taxon>
        <taxon>Capronia</taxon>
    </lineage>
</organism>
<dbReference type="InterPro" id="IPR002347">
    <property type="entry name" value="SDR_fam"/>
</dbReference>
<dbReference type="EMBL" id="AMGY01000006">
    <property type="protein sequence ID" value="EXJ81264.1"/>
    <property type="molecule type" value="Genomic_DNA"/>
</dbReference>
<keyword evidence="3" id="KW-0560">Oxidoreductase</keyword>
<protein>
    <submittedName>
        <fullName evidence="4">Uncharacterized protein</fullName>
    </submittedName>
</protein>
<dbReference type="PROSITE" id="PS00061">
    <property type="entry name" value="ADH_SHORT"/>
    <property type="match status" value="1"/>
</dbReference>
<proteinExistence type="inferred from homology"/>
<keyword evidence="5" id="KW-1185">Reference proteome</keyword>
<comment type="similarity">
    <text evidence="1">Belongs to the short-chain dehydrogenases/reductases (SDR) family.</text>
</comment>
<dbReference type="Gene3D" id="3.40.50.720">
    <property type="entry name" value="NAD(P)-binding Rossmann-like Domain"/>
    <property type="match status" value="1"/>
</dbReference>
<dbReference type="PANTHER" id="PTHR43180:SF31">
    <property type="entry name" value="CHAIN DEHYDROGENASE_REDUCTASE, PUTATIVE (AFU_ORTHOLOGUE AFUA_2G16570)-RELATED"/>
    <property type="match status" value="1"/>
</dbReference>
<gene>
    <name evidence="4" type="ORF">A1O3_07554</name>
</gene>
<dbReference type="eggNOG" id="KOG4169">
    <property type="taxonomic scope" value="Eukaryota"/>
</dbReference>
<reference evidence="4 5" key="1">
    <citation type="submission" date="2013-03" db="EMBL/GenBank/DDBJ databases">
        <title>The Genome Sequence of Capronia epimyces CBS 606.96.</title>
        <authorList>
            <consortium name="The Broad Institute Genomics Platform"/>
            <person name="Cuomo C."/>
            <person name="de Hoog S."/>
            <person name="Gorbushina A."/>
            <person name="Walker B."/>
            <person name="Young S.K."/>
            <person name="Zeng Q."/>
            <person name="Gargeya S."/>
            <person name="Fitzgerald M."/>
            <person name="Haas B."/>
            <person name="Abouelleil A."/>
            <person name="Allen A.W."/>
            <person name="Alvarado L."/>
            <person name="Arachchi H.M."/>
            <person name="Berlin A.M."/>
            <person name="Chapman S.B."/>
            <person name="Gainer-Dewar J."/>
            <person name="Goldberg J."/>
            <person name="Griggs A."/>
            <person name="Gujja S."/>
            <person name="Hansen M."/>
            <person name="Howarth C."/>
            <person name="Imamovic A."/>
            <person name="Ireland A."/>
            <person name="Larimer J."/>
            <person name="McCowan C."/>
            <person name="Murphy C."/>
            <person name="Pearson M."/>
            <person name="Poon T.W."/>
            <person name="Priest M."/>
            <person name="Roberts A."/>
            <person name="Saif S."/>
            <person name="Shea T."/>
            <person name="Sisk P."/>
            <person name="Sykes S."/>
            <person name="Wortman J."/>
            <person name="Nusbaum C."/>
            <person name="Birren B."/>
        </authorList>
    </citation>
    <scope>NUCLEOTIDE SEQUENCE [LARGE SCALE GENOMIC DNA]</scope>
    <source>
        <strain evidence="4 5">CBS 606.96</strain>
    </source>
</reference>
<dbReference type="RefSeq" id="XP_007735852.1">
    <property type="nucleotide sequence ID" value="XM_007737662.1"/>
</dbReference>
<dbReference type="STRING" id="1182542.W9YG42"/>
<dbReference type="InterPro" id="IPR036291">
    <property type="entry name" value="NAD(P)-bd_dom_sf"/>
</dbReference>
<dbReference type="GeneID" id="19171652"/>
<evidence type="ECO:0000256" key="3">
    <source>
        <dbReference type="ARBA" id="ARBA00023002"/>
    </source>
</evidence>
<evidence type="ECO:0000256" key="2">
    <source>
        <dbReference type="ARBA" id="ARBA00022857"/>
    </source>
</evidence>
<dbReference type="AlphaFoldDB" id="W9YG42"/>
<keyword evidence="2" id="KW-0521">NADP</keyword>
<evidence type="ECO:0000256" key="1">
    <source>
        <dbReference type="ARBA" id="ARBA00006484"/>
    </source>
</evidence>
<dbReference type="HOGENOM" id="CLU_010194_13_3_1"/>
<dbReference type="PRINTS" id="PR00081">
    <property type="entry name" value="GDHRDH"/>
</dbReference>
<dbReference type="PANTHER" id="PTHR43180">
    <property type="entry name" value="3-OXOACYL-(ACYL-CARRIER-PROTEIN) REDUCTASE (AFU_ORTHOLOGUE AFUA_6G11210)"/>
    <property type="match status" value="1"/>
</dbReference>
<sequence>MPPYTNQGPVSADVDFDTGGVKGKTAIVTGGANGIGEAYVRALTKAGAFVVIADLDEEEGTRLEKELGRQDTHCDNAISVKFVKCNVIIWADQLAVFKTALSSSPSGRVDIVIANAGISGADSVFWNDVEAEEPEEPKLNVLNVNLTGVLYTTKLALHYFRRQNALNKGEPLDQVLILQGSLAGYIDLPGALQYAASKYGLRGIMKSLRRTEWEHNIRVAYIAPWLVKMQMTLAKDP</sequence>
<dbReference type="SUPFAM" id="SSF51735">
    <property type="entry name" value="NAD(P)-binding Rossmann-fold domains"/>
    <property type="match status" value="1"/>
</dbReference>
<dbReference type="Pfam" id="PF00106">
    <property type="entry name" value="adh_short"/>
    <property type="match status" value="1"/>
</dbReference>
<accession>W9YG42</accession>